<reference evidence="2 3" key="1">
    <citation type="submission" date="2018-10" db="EMBL/GenBank/DDBJ databases">
        <title>Cohnella sp. M2MS4P-1, whole genome shotgun sequence.</title>
        <authorList>
            <person name="Tuo L."/>
        </authorList>
    </citation>
    <scope>NUCLEOTIDE SEQUENCE [LARGE SCALE GENOMIC DNA]</scope>
    <source>
        <strain evidence="2 3">M2MS4P-1</strain>
    </source>
</reference>
<keyword evidence="2" id="KW-0808">Transferase</keyword>
<evidence type="ECO:0000313" key="3">
    <source>
        <dbReference type="Proteomes" id="UP000282076"/>
    </source>
</evidence>
<organism evidence="2 3">
    <name type="scientific">Cohnella endophytica</name>
    <dbReference type="NCBI Taxonomy" id="2419778"/>
    <lineage>
        <taxon>Bacteria</taxon>
        <taxon>Bacillati</taxon>
        <taxon>Bacillota</taxon>
        <taxon>Bacilli</taxon>
        <taxon>Bacillales</taxon>
        <taxon>Paenibacillaceae</taxon>
        <taxon>Cohnella</taxon>
    </lineage>
</organism>
<dbReference type="AlphaFoldDB" id="A0A494Y0Q9"/>
<evidence type="ECO:0000313" key="2">
    <source>
        <dbReference type="EMBL" id="RKP55578.1"/>
    </source>
</evidence>
<name>A0A494Y0Q9_9BACL</name>
<dbReference type="SUPFAM" id="SSF52821">
    <property type="entry name" value="Rhodanese/Cell cycle control phosphatase"/>
    <property type="match status" value="1"/>
</dbReference>
<keyword evidence="3" id="KW-1185">Reference proteome</keyword>
<dbReference type="Pfam" id="PF00581">
    <property type="entry name" value="Rhodanese"/>
    <property type="match status" value="1"/>
</dbReference>
<dbReference type="RefSeq" id="WP_120976455.1">
    <property type="nucleotide sequence ID" value="NZ_RBZM01000004.1"/>
</dbReference>
<dbReference type="InterPro" id="IPR036873">
    <property type="entry name" value="Rhodanese-like_dom_sf"/>
</dbReference>
<dbReference type="GO" id="GO:0004792">
    <property type="term" value="F:thiosulfate-cyanide sulfurtransferase activity"/>
    <property type="evidence" value="ECO:0007669"/>
    <property type="project" value="TreeGrafter"/>
</dbReference>
<evidence type="ECO:0000259" key="1">
    <source>
        <dbReference type="PROSITE" id="PS50206"/>
    </source>
</evidence>
<accession>A0A494Y0Q9</accession>
<dbReference type="PROSITE" id="PS50206">
    <property type="entry name" value="RHODANESE_3"/>
    <property type="match status" value="1"/>
</dbReference>
<sequence length="133" mass="14814">MTKTFAQLVNEAREDIQLIAPEEAQKMLKDNPDTLIIDVRDAWNIRQTGMISGAVPISVGMLAARADQNLEKYRDQRLQDRTRPIITACNVGAIASFGAKTLKDMGYTNIYILEGGTNAWKDAGLPIEEYVEK</sequence>
<dbReference type="EMBL" id="RBZM01000004">
    <property type="protein sequence ID" value="RKP55578.1"/>
    <property type="molecule type" value="Genomic_DNA"/>
</dbReference>
<dbReference type="Proteomes" id="UP000282076">
    <property type="component" value="Unassembled WGS sequence"/>
</dbReference>
<feature type="domain" description="Rhodanese" evidence="1">
    <location>
        <begin position="30"/>
        <end position="129"/>
    </location>
</feature>
<protein>
    <submittedName>
        <fullName evidence="2">Sulfurtransferase</fullName>
    </submittedName>
</protein>
<dbReference type="InterPro" id="IPR001763">
    <property type="entry name" value="Rhodanese-like_dom"/>
</dbReference>
<dbReference type="PANTHER" id="PTHR44086">
    <property type="entry name" value="THIOSULFATE SULFURTRANSFERASE RDL2, MITOCHONDRIAL-RELATED"/>
    <property type="match status" value="1"/>
</dbReference>
<dbReference type="SMART" id="SM00450">
    <property type="entry name" value="RHOD"/>
    <property type="match status" value="1"/>
</dbReference>
<dbReference type="PANTHER" id="PTHR44086:SF10">
    <property type="entry name" value="THIOSULFATE SULFURTRANSFERASE_RHODANESE-LIKE DOMAIN-CONTAINING PROTEIN 3"/>
    <property type="match status" value="1"/>
</dbReference>
<dbReference type="Gene3D" id="3.40.250.10">
    <property type="entry name" value="Rhodanese-like domain"/>
    <property type="match status" value="1"/>
</dbReference>
<dbReference type="OrthoDB" id="9800872at2"/>
<comment type="caution">
    <text evidence="2">The sequence shown here is derived from an EMBL/GenBank/DDBJ whole genome shotgun (WGS) entry which is preliminary data.</text>
</comment>
<gene>
    <name evidence="2" type="ORF">D7Z26_10370</name>
</gene>
<proteinExistence type="predicted"/>